<evidence type="ECO:0000256" key="1">
    <source>
        <dbReference type="SAM" id="MobiDB-lite"/>
    </source>
</evidence>
<organism evidence="2">
    <name type="scientific">marine sediment metagenome</name>
    <dbReference type="NCBI Taxonomy" id="412755"/>
    <lineage>
        <taxon>unclassified sequences</taxon>
        <taxon>metagenomes</taxon>
        <taxon>ecological metagenomes</taxon>
    </lineage>
</organism>
<proteinExistence type="predicted"/>
<dbReference type="EMBL" id="BARS01035964">
    <property type="protein sequence ID" value="GAG24491.1"/>
    <property type="molecule type" value="Genomic_DNA"/>
</dbReference>
<sequence length="134" mass="14930">MATIQERILEADDLPREKVHVPEWNMDVWIRSLTAAERDDYEQGLLRASGQGRSLTMTPNLANAKAKLVVRTLVYENGERMFTDVEAGKLGQKSARAINRLYDVAERLSGISEEDIEELVKNSDSGPGEPSPSD</sequence>
<protein>
    <submittedName>
        <fullName evidence="2">Uncharacterized protein</fullName>
    </submittedName>
</protein>
<feature type="region of interest" description="Disordered" evidence="1">
    <location>
        <begin position="115"/>
        <end position="134"/>
    </location>
</feature>
<name>X0XHU2_9ZZZZ</name>
<comment type="caution">
    <text evidence="2">The sequence shown here is derived from an EMBL/GenBank/DDBJ whole genome shotgun (WGS) entry which is preliminary data.</text>
</comment>
<reference evidence="2" key="1">
    <citation type="journal article" date="2014" name="Front. Microbiol.">
        <title>High frequency of phylogenetically diverse reductive dehalogenase-homologous genes in deep subseafloor sedimentary metagenomes.</title>
        <authorList>
            <person name="Kawai M."/>
            <person name="Futagami T."/>
            <person name="Toyoda A."/>
            <person name="Takaki Y."/>
            <person name="Nishi S."/>
            <person name="Hori S."/>
            <person name="Arai W."/>
            <person name="Tsubouchi T."/>
            <person name="Morono Y."/>
            <person name="Uchiyama I."/>
            <person name="Ito T."/>
            <person name="Fujiyama A."/>
            <person name="Inagaki F."/>
            <person name="Takami H."/>
        </authorList>
    </citation>
    <scope>NUCLEOTIDE SEQUENCE</scope>
    <source>
        <strain evidence="2">Expedition CK06-06</strain>
    </source>
</reference>
<accession>X0XHU2</accession>
<gene>
    <name evidence="2" type="ORF">S01H1_55336</name>
</gene>
<dbReference type="AlphaFoldDB" id="X0XHU2"/>
<dbReference type="Gene3D" id="3.30.2220.20">
    <property type="entry name" value="Phage tail assembly chaperone gp13-like"/>
    <property type="match status" value="1"/>
</dbReference>
<dbReference type="InterPro" id="IPR038556">
    <property type="entry name" value="TAC_Gp13-like_sf"/>
</dbReference>
<evidence type="ECO:0000313" key="2">
    <source>
        <dbReference type="EMBL" id="GAG24491.1"/>
    </source>
</evidence>